<gene>
    <name evidence="1" type="ORF">NCTC13038_03120</name>
</gene>
<proteinExistence type="predicted"/>
<dbReference type="EMBL" id="CAADJG010000002">
    <property type="protein sequence ID" value="VFS73941.1"/>
    <property type="molecule type" value="Genomic_DNA"/>
</dbReference>
<evidence type="ECO:0000313" key="2">
    <source>
        <dbReference type="Proteomes" id="UP000332594"/>
    </source>
</evidence>
<dbReference type="AlphaFoldDB" id="A0A485BLX8"/>
<organism evidence="1 2">
    <name type="scientific">Raoultella terrigena</name>
    <name type="common">Klebsiella terrigena</name>
    <dbReference type="NCBI Taxonomy" id="577"/>
    <lineage>
        <taxon>Bacteria</taxon>
        <taxon>Pseudomonadati</taxon>
        <taxon>Pseudomonadota</taxon>
        <taxon>Gammaproteobacteria</taxon>
        <taxon>Enterobacterales</taxon>
        <taxon>Enterobacteriaceae</taxon>
        <taxon>Klebsiella/Raoultella group</taxon>
        <taxon>Raoultella</taxon>
    </lineage>
</organism>
<reference evidence="1 2" key="1">
    <citation type="submission" date="2019-03" db="EMBL/GenBank/DDBJ databases">
        <authorList>
            <consortium name="Pathogen Informatics"/>
        </authorList>
    </citation>
    <scope>NUCLEOTIDE SEQUENCE [LARGE SCALE GENOMIC DNA]</scope>
    <source>
        <strain evidence="1 2">NCTC13038</strain>
    </source>
</reference>
<accession>A0A485BLX8</accession>
<dbReference type="Proteomes" id="UP000332594">
    <property type="component" value="Unassembled WGS sequence"/>
</dbReference>
<evidence type="ECO:0000313" key="1">
    <source>
        <dbReference type="EMBL" id="VFS73941.1"/>
    </source>
</evidence>
<sequence>MAFNPPLGSSSPEVLLDNVTRLDKLVNGPEATVPDRAGDPLESWRLLQRKITQLGGILGFANEADLLAFTPANANQVGLDTATGTLWLWNGSVWSKSGYQNSDIINYMNSLVGSTPLAVLSDLTGSNYIVKADGSRVLSTNWRNSTFLSVKEGQKLILTATSNGSAFANIAFYDVNQVFILADNTGVGSSVYQRVFTVPADGFVILATRVTTSSTFSCNVLKDILTVDNKDKSGGYTSYEEFEKTITSLAGDPVTAGGTEAFPVPGFVSVASPTSYPTVSTTSFNTGFVKVAAGGVITAKLAMAATGSRRFPPSPPKA</sequence>
<protein>
    <submittedName>
        <fullName evidence="1">Uncharacterized protein</fullName>
    </submittedName>
</protein>
<name>A0A485BLX8_RAOTE</name>